<gene>
    <name evidence="3" type="ORF">TcWFU_003242</name>
</gene>
<keyword evidence="4" id="KW-1185">Reference proteome</keyword>
<dbReference type="EMBL" id="JAKROA010000001">
    <property type="protein sequence ID" value="KAL5111738.1"/>
    <property type="molecule type" value="Genomic_DNA"/>
</dbReference>
<organism evidence="3 4">
    <name type="scientific">Taenia crassiceps</name>
    <dbReference type="NCBI Taxonomy" id="6207"/>
    <lineage>
        <taxon>Eukaryota</taxon>
        <taxon>Metazoa</taxon>
        <taxon>Spiralia</taxon>
        <taxon>Lophotrochozoa</taxon>
        <taxon>Platyhelminthes</taxon>
        <taxon>Cestoda</taxon>
        <taxon>Eucestoda</taxon>
        <taxon>Cyclophyllidea</taxon>
        <taxon>Taeniidae</taxon>
        <taxon>Taenia</taxon>
    </lineage>
</organism>
<name>A0ABR4QPK0_9CEST</name>
<reference evidence="3 4" key="1">
    <citation type="journal article" date="2022" name="Front. Cell. Infect. Microbiol.">
        <title>The Genomes of Two Strains of Taenia crassiceps the Animal Model for the Study of Human Cysticercosis.</title>
        <authorList>
            <person name="Bobes R.J."/>
            <person name="Estrada K."/>
            <person name="Rios-Valencia D.G."/>
            <person name="Calderon-Gallegos A."/>
            <person name="de la Torre P."/>
            <person name="Carrero J.C."/>
            <person name="Sanchez-Flores A."/>
            <person name="Laclette J.P."/>
        </authorList>
    </citation>
    <scope>NUCLEOTIDE SEQUENCE [LARGE SCALE GENOMIC DNA]</scope>
    <source>
        <strain evidence="3">WFUcys</strain>
    </source>
</reference>
<dbReference type="Gene3D" id="1.10.10.10">
    <property type="entry name" value="Winged helix-like DNA-binding domain superfamily/Winged helix DNA-binding domain"/>
    <property type="match status" value="1"/>
</dbReference>
<accession>A0ABR4QPK0</accession>
<dbReference type="Proteomes" id="UP001651158">
    <property type="component" value="Unassembled WGS sequence"/>
</dbReference>
<evidence type="ECO:0000313" key="3">
    <source>
        <dbReference type="EMBL" id="KAL5111738.1"/>
    </source>
</evidence>
<proteinExistence type="predicted"/>
<dbReference type="SMART" id="SM00339">
    <property type="entry name" value="FH"/>
    <property type="match status" value="1"/>
</dbReference>
<comment type="caution">
    <text evidence="3">The sequence shown here is derived from an EMBL/GenBank/DDBJ whole genome shotgun (WGS) entry which is preliminary data.</text>
</comment>
<evidence type="ECO:0000256" key="1">
    <source>
        <dbReference type="ARBA" id="ARBA00023125"/>
    </source>
</evidence>
<protein>
    <recommendedName>
        <fullName evidence="2">Fork-head domain-containing protein</fullName>
    </recommendedName>
</protein>
<evidence type="ECO:0000259" key="2">
    <source>
        <dbReference type="SMART" id="SM00339"/>
    </source>
</evidence>
<feature type="domain" description="Fork-head" evidence="2">
    <location>
        <begin position="127"/>
        <end position="215"/>
    </location>
</feature>
<dbReference type="InterPro" id="IPR001766">
    <property type="entry name" value="Fork_head_dom"/>
</dbReference>
<dbReference type="InterPro" id="IPR036390">
    <property type="entry name" value="WH_DNA-bd_sf"/>
</dbReference>
<dbReference type="Pfam" id="PF00250">
    <property type="entry name" value="Forkhead"/>
    <property type="match status" value="1"/>
</dbReference>
<dbReference type="InterPro" id="IPR036388">
    <property type="entry name" value="WH-like_DNA-bd_sf"/>
</dbReference>
<dbReference type="SUPFAM" id="SSF46785">
    <property type="entry name" value="Winged helix' DNA-binding domain"/>
    <property type="match status" value="1"/>
</dbReference>
<keyword evidence="1" id="KW-0238">DNA-binding</keyword>
<evidence type="ECO:0000313" key="4">
    <source>
        <dbReference type="Proteomes" id="UP001651158"/>
    </source>
</evidence>
<sequence length="258" mass="29540">MSIICNRRPCAREQSLPLFRSLAIKETLNAHVVANVTSLSHLSRRCKLPFRYSGCRRRKKRPEVLISLCHVIAPFTGCQYNVEDLATEDLHPLTWLQKDNLIPIAPIDCDVEESNCAFDWNSHFGYLSYAQIAFLAIEAVPRKACTLMEIVFWCMQNFPGKIGINSWKLHMSHVLVSNRAFISQTFSSFSDGEIHCGSLWTCASEHREELLQSLRHVMQQRNFAASPGVQNILQVNSIMYDFHVTLFKRTLLHGETNE</sequence>